<dbReference type="NCBIfam" id="TIGR02359">
    <property type="entry name" value="thiW"/>
    <property type="match status" value="1"/>
</dbReference>
<keyword evidence="1" id="KW-0812">Transmembrane</keyword>
<feature type="transmembrane region" description="Helical" evidence="1">
    <location>
        <begin position="103"/>
        <end position="121"/>
    </location>
</feature>
<sequence length="163" mass="16792">MTRKLVLTAVFAAVPVVLSFVPGSIPVAGAKLLPWQHMTNAVAGVVLGPWYAALAATLAAVLRNLFGVGTLLAFPGGIPGALVVGFAYRWWRHTWAGLLEPLGTGPVGATLGSLLVAPLFMGKAIPLSTLLPLFLASSVPGAVLGWLVLQALVRARAVPEVVA</sequence>
<dbReference type="Gene3D" id="1.10.1760.20">
    <property type="match status" value="1"/>
</dbReference>
<accession>H5SLW0</accession>
<name>H5SLW0_9ZZZZ</name>
<dbReference type="EMBL" id="AP011767">
    <property type="protein sequence ID" value="BAL57146.1"/>
    <property type="molecule type" value="Genomic_DNA"/>
</dbReference>
<feature type="transmembrane region" description="Helical" evidence="1">
    <location>
        <begin position="133"/>
        <end position="153"/>
    </location>
</feature>
<protein>
    <submittedName>
        <fullName evidence="2">Hypothetical conserved protein</fullName>
    </submittedName>
</protein>
<dbReference type="AlphaFoldDB" id="H5SLW0"/>
<dbReference type="PIRSF" id="PIRSF024534">
    <property type="entry name" value="ThiW"/>
    <property type="match status" value="1"/>
</dbReference>
<dbReference type="InterPro" id="IPR012652">
    <property type="entry name" value="ThiW"/>
</dbReference>
<dbReference type="Pfam" id="PF09512">
    <property type="entry name" value="ThiW"/>
    <property type="match status" value="1"/>
</dbReference>
<reference evidence="2" key="2">
    <citation type="journal article" date="2012" name="PLoS ONE">
        <title>A Deeply Branching Thermophilic Bacterium with an Ancient Acetyl-CoA Pathway Dominates a Subsurface Ecosystem.</title>
        <authorList>
            <person name="Takami H."/>
            <person name="Noguchi H."/>
            <person name="Takaki Y."/>
            <person name="Uchiyama I."/>
            <person name="Toyoda A."/>
            <person name="Nishi S."/>
            <person name="Chee G.-J."/>
            <person name="Arai W."/>
            <person name="Nunoura T."/>
            <person name="Itoh T."/>
            <person name="Hattori M."/>
            <person name="Takai K."/>
        </authorList>
    </citation>
    <scope>NUCLEOTIDE SEQUENCE</scope>
</reference>
<keyword evidence="1" id="KW-0472">Membrane</keyword>
<proteinExistence type="predicted"/>
<feature type="transmembrane region" description="Helical" evidence="1">
    <location>
        <begin position="40"/>
        <end position="62"/>
    </location>
</feature>
<gene>
    <name evidence="2" type="ORF">HGMM_F47C12C23</name>
</gene>
<keyword evidence="1" id="KW-1133">Transmembrane helix</keyword>
<organism evidence="2">
    <name type="scientific">uncultured prokaryote</name>
    <dbReference type="NCBI Taxonomy" id="198431"/>
    <lineage>
        <taxon>unclassified sequences</taxon>
        <taxon>environmental samples</taxon>
    </lineage>
</organism>
<evidence type="ECO:0000313" key="2">
    <source>
        <dbReference type="EMBL" id="BAL57146.1"/>
    </source>
</evidence>
<feature type="transmembrane region" description="Helical" evidence="1">
    <location>
        <begin position="69"/>
        <end position="91"/>
    </location>
</feature>
<evidence type="ECO:0000256" key="1">
    <source>
        <dbReference type="SAM" id="Phobius"/>
    </source>
</evidence>
<reference evidence="2" key="1">
    <citation type="journal article" date="2005" name="Environ. Microbiol.">
        <title>Genetic and functional properties of uncultivated thermophilic crenarchaeotes from a subsurface gold mine as revealed by analysis of genome fragments.</title>
        <authorList>
            <person name="Nunoura T."/>
            <person name="Hirayama H."/>
            <person name="Takami H."/>
            <person name="Oida H."/>
            <person name="Nishi S."/>
            <person name="Shimamura S."/>
            <person name="Suzuki Y."/>
            <person name="Inagaki F."/>
            <person name="Takai K."/>
            <person name="Nealson K.H."/>
            <person name="Horikoshi K."/>
        </authorList>
    </citation>
    <scope>NUCLEOTIDE SEQUENCE</scope>
</reference>